<comment type="caution">
    <text evidence="1">The sequence shown here is derived from an EMBL/GenBank/DDBJ whole genome shotgun (WGS) entry which is preliminary data.</text>
</comment>
<dbReference type="EMBL" id="SNYA01000006">
    <property type="protein sequence ID" value="TDP90789.1"/>
    <property type="molecule type" value="Genomic_DNA"/>
</dbReference>
<dbReference type="AlphaFoldDB" id="A0A4R6RUY8"/>
<accession>A0A4R6RUY8</accession>
<keyword evidence="2" id="KW-1185">Reference proteome</keyword>
<protein>
    <submittedName>
        <fullName evidence="1">Uncharacterized protein</fullName>
    </submittedName>
</protein>
<proteinExistence type="predicted"/>
<evidence type="ECO:0000313" key="2">
    <source>
        <dbReference type="Proteomes" id="UP000295601"/>
    </source>
</evidence>
<sequence length="112" mass="12399">MFAISHTSGVRRFEMQLQLLLLLQLQLLLRVSSKNRRLELGRLQAVALHAGNSSSHRKHPVILSCASSNPRAELDSHRVVPPPALRPRACTWSHATLDHSSSTGPLFNTFSA</sequence>
<organism evidence="1 2">
    <name type="scientific">Leucobacter luti</name>
    <dbReference type="NCBI Taxonomy" id="340320"/>
    <lineage>
        <taxon>Bacteria</taxon>
        <taxon>Bacillati</taxon>
        <taxon>Actinomycetota</taxon>
        <taxon>Actinomycetes</taxon>
        <taxon>Micrococcales</taxon>
        <taxon>Microbacteriaceae</taxon>
        <taxon>Leucobacter</taxon>
    </lineage>
</organism>
<name>A0A4R6RUY8_9MICO</name>
<reference evidence="1 2" key="1">
    <citation type="submission" date="2019-03" db="EMBL/GenBank/DDBJ databases">
        <title>Genomic analyses of the natural microbiome of Caenorhabditis elegans.</title>
        <authorList>
            <person name="Samuel B."/>
        </authorList>
    </citation>
    <scope>NUCLEOTIDE SEQUENCE [LARGE SCALE GENOMIC DNA]</scope>
    <source>
        <strain evidence="1 2">JUb18</strain>
    </source>
</reference>
<dbReference type="Proteomes" id="UP000295601">
    <property type="component" value="Unassembled WGS sequence"/>
</dbReference>
<gene>
    <name evidence="1" type="ORF">EDF62_2441</name>
</gene>
<evidence type="ECO:0000313" key="1">
    <source>
        <dbReference type="EMBL" id="TDP90789.1"/>
    </source>
</evidence>